<proteinExistence type="inferred from homology"/>
<dbReference type="PROSITE" id="PS00101">
    <property type="entry name" value="HEXAPEP_TRANSFERASES"/>
    <property type="match status" value="2"/>
</dbReference>
<evidence type="ECO:0000256" key="2">
    <source>
        <dbReference type="ARBA" id="ARBA00022556"/>
    </source>
</evidence>
<comment type="catalytic activity">
    <reaction evidence="7">
        <text>a UDP-3-O-[(3R)-3-hydroxyacyl]-alpha-D-glucosamine + a (3R)-hydroxyacyl-[ACP] = a UDP-2-N,3-O-bis[(3R)-3-hydroxyacyl]-alpha-D-glucosamine + holo-[ACP] + H(+)</text>
        <dbReference type="Rhea" id="RHEA:53836"/>
        <dbReference type="Rhea" id="RHEA-COMP:9685"/>
        <dbReference type="Rhea" id="RHEA-COMP:9945"/>
        <dbReference type="ChEBI" id="CHEBI:15378"/>
        <dbReference type="ChEBI" id="CHEBI:64479"/>
        <dbReference type="ChEBI" id="CHEBI:78827"/>
        <dbReference type="ChEBI" id="CHEBI:137740"/>
        <dbReference type="ChEBI" id="CHEBI:137748"/>
        <dbReference type="EC" id="2.3.1.191"/>
    </reaction>
</comment>
<accession>A0ABS0AUS1</accession>
<keyword evidence="6 7" id="KW-0012">Acyltransferase</keyword>
<dbReference type="Pfam" id="PF00132">
    <property type="entry name" value="Hexapep"/>
    <property type="match status" value="2"/>
</dbReference>
<name>A0ABS0AUS1_9GAMM</name>
<dbReference type="NCBIfam" id="NF002060">
    <property type="entry name" value="PRK00892.1"/>
    <property type="match status" value="1"/>
</dbReference>
<dbReference type="InterPro" id="IPR011004">
    <property type="entry name" value="Trimer_LpxA-like_sf"/>
</dbReference>
<evidence type="ECO:0000259" key="8">
    <source>
        <dbReference type="Pfam" id="PF04613"/>
    </source>
</evidence>
<evidence type="ECO:0000256" key="4">
    <source>
        <dbReference type="ARBA" id="ARBA00022737"/>
    </source>
</evidence>
<comment type="pathway">
    <text evidence="7">Bacterial outer membrane biogenesis; LPS lipid A biosynthesis.</text>
</comment>
<dbReference type="PANTHER" id="PTHR43378:SF2">
    <property type="entry name" value="UDP-3-O-ACYLGLUCOSAMINE N-ACYLTRANSFERASE 1, MITOCHONDRIAL-RELATED"/>
    <property type="match status" value="1"/>
</dbReference>
<keyword evidence="1 7" id="KW-0444">Lipid biosynthesis</keyword>
<keyword evidence="5 7" id="KW-0443">Lipid metabolism</keyword>
<comment type="similarity">
    <text evidence="7">Belongs to the transferase hexapeptide repeat family. LpxD subfamily.</text>
</comment>
<protein>
    <recommendedName>
        <fullName evidence="7">UDP-3-O-acylglucosamine N-acyltransferase</fullName>
        <ecNumber evidence="7">2.3.1.191</ecNumber>
    </recommendedName>
</protein>
<evidence type="ECO:0000256" key="5">
    <source>
        <dbReference type="ARBA" id="ARBA00023098"/>
    </source>
</evidence>
<comment type="caution">
    <text evidence="9">The sequence shown here is derived from an EMBL/GenBank/DDBJ whole genome shotgun (WGS) entry which is preliminary data.</text>
</comment>
<evidence type="ECO:0000256" key="1">
    <source>
        <dbReference type="ARBA" id="ARBA00022516"/>
    </source>
</evidence>
<evidence type="ECO:0000256" key="6">
    <source>
        <dbReference type="ARBA" id="ARBA00023315"/>
    </source>
</evidence>
<dbReference type="Gene3D" id="3.40.1390.10">
    <property type="entry name" value="MurE/MurF, N-terminal domain"/>
    <property type="match status" value="1"/>
</dbReference>
<dbReference type="Pfam" id="PF04613">
    <property type="entry name" value="LpxD"/>
    <property type="match status" value="1"/>
</dbReference>
<keyword evidence="10" id="KW-1185">Reference proteome</keyword>
<dbReference type="CDD" id="cd03352">
    <property type="entry name" value="LbH_LpxD"/>
    <property type="match status" value="1"/>
</dbReference>
<dbReference type="HAMAP" id="MF_00523">
    <property type="entry name" value="LpxD"/>
    <property type="match status" value="1"/>
</dbReference>
<organism evidence="9 10">
    <name type="scientific">Alloalcanivorax profundimaris</name>
    <dbReference type="NCBI Taxonomy" id="2735259"/>
    <lineage>
        <taxon>Bacteria</taxon>
        <taxon>Pseudomonadati</taxon>
        <taxon>Pseudomonadota</taxon>
        <taxon>Gammaproteobacteria</taxon>
        <taxon>Oceanospirillales</taxon>
        <taxon>Alcanivoracaceae</taxon>
        <taxon>Alloalcanivorax</taxon>
    </lineage>
</organism>
<dbReference type="InterPro" id="IPR001451">
    <property type="entry name" value="Hexapep"/>
</dbReference>
<dbReference type="EC" id="2.3.1.191" evidence="7"/>
<feature type="active site" description="Proton acceptor" evidence="7">
    <location>
        <position position="238"/>
    </location>
</feature>
<dbReference type="InterPro" id="IPR018357">
    <property type="entry name" value="Hexapep_transf_CS"/>
</dbReference>
<keyword evidence="4 7" id="KW-0677">Repeat</keyword>
<dbReference type="PANTHER" id="PTHR43378">
    <property type="entry name" value="UDP-3-O-ACYLGLUCOSAMINE N-ACYLTRANSFERASE"/>
    <property type="match status" value="1"/>
</dbReference>
<evidence type="ECO:0000313" key="9">
    <source>
        <dbReference type="EMBL" id="MBF5057040.1"/>
    </source>
</evidence>
<sequence length="338" mass="34951">MSVTLAYLADYLDAELHGPADREVAGLGTLASAGGDRLSFLANPRYRGQLETTGAGAVLLRADQVEHCPTAALVVDDPYMAYARVSHVFDTAPAPDAGVHPAALVAPSAKVPASASIGPNVVIEADVVLGEGVVVGANTVIGARTELGDGCHIWPNVTIYHGVTIGPRTIIHAHCVVGADGFGFAPGPGGWTKIAQVGGVRIGADVEIGAGTTIDRGAIDDTVIGNGVILDNQIQVAHNVVIGDFTAIAGKVGIAGSSRIGSQCMIGGAVGISGHLEICDRVQVLGMSLVSRSITEPGTYGSALPVDKQDRYRRNVARFRHLDELHRRVRKLERGAGD</sequence>
<comment type="subunit">
    <text evidence="7">Homotrimer.</text>
</comment>
<evidence type="ECO:0000256" key="7">
    <source>
        <dbReference type="HAMAP-Rule" id="MF_00523"/>
    </source>
</evidence>
<keyword evidence="3 7" id="KW-0808">Transferase</keyword>
<gene>
    <name evidence="7" type="primary">lpxD</name>
    <name evidence="9" type="ORF">Y5W_02334</name>
</gene>
<evidence type="ECO:0000313" key="10">
    <source>
        <dbReference type="Proteomes" id="UP000662703"/>
    </source>
</evidence>
<dbReference type="InterPro" id="IPR007691">
    <property type="entry name" value="LpxD"/>
</dbReference>
<dbReference type="InterPro" id="IPR020573">
    <property type="entry name" value="UDP_GlcNAc_AcTrfase_non-rep"/>
</dbReference>
<dbReference type="NCBIfam" id="TIGR01853">
    <property type="entry name" value="lipid_A_lpxD"/>
    <property type="match status" value="1"/>
</dbReference>
<dbReference type="Proteomes" id="UP000662703">
    <property type="component" value="Unassembled WGS sequence"/>
</dbReference>
<dbReference type="RefSeq" id="WP_194296025.1">
    <property type="nucleotide sequence ID" value="NZ_ARXX01000035.1"/>
</dbReference>
<evidence type="ECO:0000256" key="3">
    <source>
        <dbReference type="ARBA" id="ARBA00022679"/>
    </source>
</evidence>
<feature type="domain" description="UDP-3-O-[3-hydroxymyristoyl] glucosamine N-acyltransferase non-repeat region" evidence="8">
    <location>
        <begin position="21"/>
        <end position="87"/>
    </location>
</feature>
<reference evidence="9 10" key="1">
    <citation type="submission" date="2012-09" db="EMBL/GenBank/DDBJ databases">
        <title>Genome Sequence of alkane-degrading Bacterium Alcanivorax sp. 521-1.</title>
        <authorList>
            <person name="Lai Q."/>
            <person name="Shao Z."/>
        </authorList>
    </citation>
    <scope>NUCLEOTIDE SEQUENCE [LARGE SCALE GENOMIC DNA]</scope>
    <source>
        <strain evidence="9 10">521-1</strain>
    </source>
</reference>
<dbReference type="Gene3D" id="1.20.5.170">
    <property type="match status" value="1"/>
</dbReference>
<dbReference type="SUPFAM" id="SSF51161">
    <property type="entry name" value="Trimeric LpxA-like enzymes"/>
    <property type="match status" value="1"/>
</dbReference>
<dbReference type="EMBL" id="ARXX01000035">
    <property type="protein sequence ID" value="MBF5057040.1"/>
    <property type="molecule type" value="Genomic_DNA"/>
</dbReference>
<dbReference type="Gene3D" id="2.160.10.10">
    <property type="entry name" value="Hexapeptide repeat proteins"/>
    <property type="match status" value="1"/>
</dbReference>
<keyword evidence="2 7" id="KW-0441">Lipid A biosynthesis</keyword>
<comment type="function">
    <text evidence="7">Catalyzes the N-acylation of UDP-3-O-acylglucosamine using 3-hydroxyacyl-ACP as the acyl donor. Is involved in the biosynthesis of lipid A, a phosphorylated glycolipid that anchors the lipopolysaccharide to the outer membrane of the cell.</text>
</comment>